<reference evidence="3" key="1">
    <citation type="submission" date="2016-02" db="EMBL/GenBank/DDBJ databases">
        <authorList>
            <person name="liu f."/>
        </authorList>
    </citation>
    <scope>NUCLEOTIDE SEQUENCE [LARGE SCALE GENOMIC DNA]</scope>
</reference>
<evidence type="ECO:0000313" key="2">
    <source>
        <dbReference type="EMBL" id="SAY38330.1"/>
    </source>
</evidence>
<dbReference type="SUPFAM" id="SSF48452">
    <property type="entry name" value="TPR-like"/>
    <property type="match status" value="1"/>
</dbReference>
<name>A0A164YV42_9SYNE</name>
<proteinExistence type="predicted"/>
<keyword evidence="1" id="KW-0732">Signal</keyword>
<dbReference type="AlphaFoldDB" id="A0A164YV42"/>
<accession>A0A164YV42</accession>
<protein>
    <submittedName>
        <fullName evidence="2">Uncharacterized protein</fullName>
    </submittedName>
</protein>
<dbReference type="Gene3D" id="1.25.40.10">
    <property type="entry name" value="Tetratricopeptide repeat domain"/>
    <property type="match status" value="1"/>
</dbReference>
<keyword evidence="3" id="KW-1185">Reference proteome</keyword>
<evidence type="ECO:0000313" key="3">
    <source>
        <dbReference type="Proteomes" id="UP000182631"/>
    </source>
</evidence>
<feature type="signal peptide" evidence="1">
    <location>
        <begin position="1"/>
        <end position="29"/>
    </location>
</feature>
<evidence type="ECO:0000256" key="1">
    <source>
        <dbReference type="SAM" id="SignalP"/>
    </source>
</evidence>
<sequence length="178" mass="18928">MPNSWQSSAGYAMAMAAAVALPLANGAFAQDQDSLKPSKVLQSGDASFNPSTVERLLSQGDESVAAGDLETARKHYDDARGAAQALAGFYRDLSGGFRGLDAQVPREMDTKGRRSITLQAEASLRLAALYRRLGQPEVAVPLLVEVIKLMTVTNPLGVQAYQQLVELGFAETPYDGPG</sequence>
<feature type="chain" id="PRO_5007854705" evidence="1">
    <location>
        <begin position="30"/>
        <end position="178"/>
    </location>
</feature>
<dbReference type="Proteomes" id="UP000182631">
    <property type="component" value="Unassembled WGS sequence"/>
</dbReference>
<organism evidence="2 3">
    <name type="scientific">Candidatus Synechococcus spongiarum</name>
    <dbReference type="NCBI Taxonomy" id="431041"/>
    <lineage>
        <taxon>Bacteria</taxon>
        <taxon>Bacillati</taxon>
        <taxon>Cyanobacteriota</taxon>
        <taxon>Cyanophyceae</taxon>
        <taxon>Synechococcales</taxon>
        <taxon>Synechococcaceae</taxon>
        <taxon>Synechococcus</taxon>
    </lineage>
</organism>
<dbReference type="RefSeq" id="WP_081340087.1">
    <property type="nucleotide sequence ID" value="NZ_FITM01000021.1"/>
</dbReference>
<gene>
    <name evidence="2" type="ORF">FLM9_188</name>
</gene>
<dbReference type="InterPro" id="IPR011990">
    <property type="entry name" value="TPR-like_helical_dom_sf"/>
</dbReference>
<dbReference type="EMBL" id="FITM01000021">
    <property type="protein sequence ID" value="SAY38330.1"/>
    <property type="molecule type" value="Genomic_DNA"/>
</dbReference>